<comment type="caution">
    <text evidence="2">The sequence shown here is derived from an EMBL/GenBank/DDBJ whole genome shotgun (WGS) entry which is preliminary data.</text>
</comment>
<dbReference type="AlphaFoldDB" id="A0A7C2BKH3"/>
<dbReference type="NCBIfam" id="NF041797">
    <property type="entry name" value="Ced_CedA1"/>
    <property type="match status" value="1"/>
</dbReference>
<feature type="transmembrane region" description="Helical" evidence="1">
    <location>
        <begin position="59"/>
        <end position="84"/>
    </location>
</feature>
<keyword evidence="1" id="KW-0472">Membrane</keyword>
<evidence type="ECO:0000313" key="2">
    <source>
        <dbReference type="EMBL" id="HEF87412.1"/>
    </source>
</evidence>
<dbReference type="EMBL" id="DSJT01000022">
    <property type="protein sequence ID" value="HEF87412.1"/>
    <property type="molecule type" value="Genomic_DNA"/>
</dbReference>
<organism evidence="2">
    <name type="scientific">Thermosphaera aggregans</name>
    <dbReference type="NCBI Taxonomy" id="54254"/>
    <lineage>
        <taxon>Archaea</taxon>
        <taxon>Thermoproteota</taxon>
        <taxon>Thermoprotei</taxon>
        <taxon>Desulfurococcales</taxon>
        <taxon>Desulfurococcaceae</taxon>
        <taxon>Thermosphaera</taxon>
    </lineage>
</organism>
<keyword evidence="1" id="KW-0812">Transmembrane</keyword>
<keyword evidence="1" id="KW-1133">Transmembrane helix</keyword>
<proteinExistence type="predicted"/>
<feature type="transmembrane region" description="Helical" evidence="1">
    <location>
        <begin position="16"/>
        <end position="38"/>
    </location>
</feature>
<dbReference type="InterPro" id="IPR049689">
    <property type="entry name" value="CedA1_arc"/>
</dbReference>
<sequence>MSTVSALDMLEFVRNLTLAIVGLAWVVFMLSWAVGWVLKGLPLPFIRVKKTGARIIEDTVWAAFWLAMGTTVFAAISYVVSVVYQPMPPPPTV</sequence>
<reference evidence="2" key="1">
    <citation type="journal article" date="2020" name="mSystems">
        <title>Genome- and Community-Level Interaction Insights into Carbon Utilization and Element Cycling Functions of Hydrothermarchaeota in Hydrothermal Sediment.</title>
        <authorList>
            <person name="Zhou Z."/>
            <person name="Liu Y."/>
            <person name="Xu W."/>
            <person name="Pan J."/>
            <person name="Luo Z.H."/>
            <person name="Li M."/>
        </authorList>
    </citation>
    <scope>NUCLEOTIDE SEQUENCE [LARGE SCALE GENOMIC DNA]</scope>
    <source>
        <strain evidence="2">SpSt-23</strain>
    </source>
</reference>
<accession>A0A7C2BKH3</accession>
<name>A0A7C2BKH3_9CREN</name>
<protein>
    <submittedName>
        <fullName evidence="2">Uncharacterized protein</fullName>
    </submittedName>
</protein>
<gene>
    <name evidence="2" type="ORF">ENP55_03825</name>
</gene>
<evidence type="ECO:0000256" key="1">
    <source>
        <dbReference type="SAM" id="Phobius"/>
    </source>
</evidence>